<dbReference type="PRINTS" id="PR00943">
    <property type="entry name" value="CUATPASE"/>
</dbReference>
<feature type="transmembrane region" description="Helical" evidence="11">
    <location>
        <begin position="712"/>
        <end position="732"/>
    </location>
</feature>
<dbReference type="EMBL" id="FOYP01000001">
    <property type="protein sequence ID" value="SFR44731.1"/>
    <property type="molecule type" value="Genomic_DNA"/>
</dbReference>
<dbReference type="GO" id="GO:0055070">
    <property type="term" value="P:copper ion homeostasis"/>
    <property type="evidence" value="ECO:0007669"/>
    <property type="project" value="TreeGrafter"/>
</dbReference>
<evidence type="ECO:0000256" key="4">
    <source>
        <dbReference type="ARBA" id="ARBA00022692"/>
    </source>
</evidence>
<keyword evidence="14" id="KW-1185">Reference proteome</keyword>
<keyword evidence="4 11" id="KW-0812">Transmembrane</keyword>
<keyword evidence="8" id="KW-1278">Translocase</keyword>
<dbReference type="InterPro" id="IPR036412">
    <property type="entry name" value="HAD-like_sf"/>
</dbReference>
<dbReference type="FunFam" id="3.30.70.100:FF:000001">
    <property type="entry name" value="ATPase copper transporting beta"/>
    <property type="match status" value="1"/>
</dbReference>
<dbReference type="STRING" id="390270.SAMN04488005_2065"/>
<dbReference type="GO" id="GO:0005507">
    <property type="term" value="F:copper ion binding"/>
    <property type="evidence" value="ECO:0007669"/>
    <property type="project" value="TreeGrafter"/>
</dbReference>
<dbReference type="CDD" id="cd00371">
    <property type="entry name" value="HMA"/>
    <property type="match status" value="1"/>
</dbReference>
<dbReference type="CDD" id="cd02094">
    <property type="entry name" value="P-type_ATPase_Cu-like"/>
    <property type="match status" value="1"/>
</dbReference>
<dbReference type="RefSeq" id="WP_090199612.1">
    <property type="nucleotide sequence ID" value="NZ_FOYP01000001.1"/>
</dbReference>
<comment type="similarity">
    <text evidence="2 11">Belongs to the cation transport ATPase (P-type) (TC 3.A.3) family. Type IB subfamily.</text>
</comment>
<keyword evidence="6 11" id="KW-0547">Nucleotide-binding</keyword>
<dbReference type="InterPro" id="IPR008250">
    <property type="entry name" value="ATPase_P-typ_transduc_dom_A_sf"/>
</dbReference>
<dbReference type="GO" id="GO:0043682">
    <property type="term" value="F:P-type divalent copper transporter activity"/>
    <property type="evidence" value="ECO:0007669"/>
    <property type="project" value="TreeGrafter"/>
</dbReference>
<evidence type="ECO:0000256" key="3">
    <source>
        <dbReference type="ARBA" id="ARBA00022475"/>
    </source>
</evidence>
<dbReference type="InterPro" id="IPR006121">
    <property type="entry name" value="HMA_dom"/>
</dbReference>
<dbReference type="SFLD" id="SFLDG00002">
    <property type="entry name" value="C1.7:_P-type_atpase_like"/>
    <property type="match status" value="1"/>
</dbReference>
<feature type="transmembrane region" description="Helical" evidence="11">
    <location>
        <begin position="345"/>
        <end position="367"/>
    </location>
</feature>
<dbReference type="InterPro" id="IPR059000">
    <property type="entry name" value="ATPase_P-type_domA"/>
</dbReference>
<dbReference type="InterPro" id="IPR044492">
    <property type="entry name" value="P_typ_ATPase_HD_dom"/>
</dbReference>
<evidence type="ECO:0000313" key="14">
    <source>
        <dbReference type="Proteomes" id="UP000199478"/>
    </source>
</evidence>
<dbReference type="PANTHER" id="PTHR43520:SF8">
    <property type="entry name" value="P-TYPE CU(+) TRANSPORTER"/>
    <property type="match status" value="1"/>
</dbReference>
<dbReference type="Gene3D" id="3.40.1110.10">
    <property type="entry name" value="Calcium-transporting ATPase, cytoplasmic domain N"/>
    <property type="match status" value="1"/>
</dbReference>
<dbReference type="Proteomes" id="UP000199478">
    <property type="component" value="Unassembled WGS sequence"/>
</dbReference>
<organism evidence="13 14">
    <name type="scientific">Yoonia tamlensis</name>
    <dbReference type="NCBI Taxonomy" id="390270"/>
    <lineage>
        <taxon>Bacteria</taxon>
        <taxon>Pseudomonadati</taxon>
        <taxon>Pseudomonadota</taxon>
        <taxon>Alphaproteobacteria</taxon>
        <taxon>Rhodobacterales</taxon>
        <taxon>Paracoccaceae</taxon>
        <taxon>Yoonia</taxon>
    </lineage>
</organism>
<dbReference type="InterPro" id="IPR023299">
    <property type="entry name" value="ATPase_P-typ_cyto_dom_N"/>
</dbReference>
<dbReference type="Pfam" id="PF00702">
    <property type="entry name" value="Hydrolase"/>
    <property type="match status" value="1"/>
</dbReference>
<feature type="transmembrane region" description="Helical" evidence="11">
    <location>
        <begin position="91"/>
        <end position="111"/>
    </location>
</feature>
<dbReference type="PRINTS" id="PR00119">
    <property type="entry name" value="CATATPASE"/>
</dbReference>
<keyword evidence="9 11" id="KW-1133">Transmembrane helix</keyword>
<dbReference type="Gene3D" id="3.30.70.100">
    <property type="match status" value="1"/>
</dbReference>
<accession>A0A1I6GRM2</accession>
<dbReference type="PROSITE" id="PS00154">
    <property type="entry name" value="ATPASE_E1_E2"/>
    <property type="match status" value="1"/>
</dbReference>
<protein>
    <submittedName>
        <fullName evidence="13">Cu+-exporting ATPase</fullName>
    </submittedName>
</protein>
<feature type="transmembrane region" description="Helical" evidence="11">
    <location>
        <begin position="373"/>
        <end position="396"/>
    </location>
</feature>
<dbReference type="GO" id="GO:0016887">
    <property type="term" value="F:ATP hydrolysis activity"/>
    <property type="evidence" value="ECO:0007669"/>
    <property type="project" value="InterPro"/>
</dbReference>
<dbReference type="PROSITE" id="PS01047">
    <property type="entry name" value="HMA_1"/>
    <property type="match status" value="1"/>
</dbReference>
<evidence type="ECO:0000256" key="5">
    <source>
        <dbReference type="ARBA" id="ARBA00022723"/>
    </source>
</evidence>
<evidence type="ECO:0000256" key="7">
    <source>
        <dbReference type="ARBA" id="ARBA00022840"/>
    </source>
</evidence>
<dbReference type="InterPro" id="IPR018303">
    <property type="entry name" value="ATPase_P-typ_P_site"/>
</dbReference>
<reference evidence="14" key="1">
    <citation type="submission" date="2016-10" db="EMBL/GenBank/DDBJ databases">
        <authorList>
            <person name="Varghese N."/>
            <person name="Submissions S."/>
        </authorList>
    </citation>
    <scope>NUCLEOTIDE SEQUENCE [LARGE SCALE GENOMIC DNA]</scope>
    <source>
        <strain evidence="14">DSM 26879</strain>
    </source>
</reference>
<keyword evidence="5 11" id="KW-0479">Metal-binding</keyword>
<feature type="transmembrane region" description="Helical" evidence="11">
    <location>
        <begin position="162"/>
        <end position="186"/>
    </location>
</feature>
<dbReference type="PROSITE" id="PS50846">
    <property type="entry name" value="HMA_2"/>
    <property type="match status" value="1"/>
</dbReference>
<evidence type="ECO:0000256" key="6">
    <source>
        <dbReference type="ARBA" id="ARBA00022741"/>
    </source>
</evidence>
<dbReference type="FunFam" id="2.70.150.10:FF:000020">
    <property type="entry name" value="Copper-exporting P-type ATPase A"/>
    <property type="match status" value="1"/>
</dbReference>
<evidence type="ECO:0000256" key="11">
    <source>
        <dbReference type="RuleBase" id="RU362081"/>
    </source>
</evidence>
<dbReference type="InterPro" id="IPR027256">
    <property type="entry name" value="P-typ_ATPase_IB"/>
</dbReference>
<evidence type="ECO:0000256" key="10">
    <source>
        <dbReference type="ARBA" id="ARBA00023136"/>
    </source>
</evidence>
<name>A0A1I6GRM2_9RHOB</name>
<evidence type="ECO:0000256" key="9">
    <source>
        <dbReference type="ARBA" id="ARBA00022989"/>
    </source>
</evidence>
<dbReference type="Pfam" id="PF00122">
    <property type="entry name" value="E1-E2_ATPase"/>
    <property type="match status" value="1"/>
</dbReference>
<dbReference type="PANTHER" id="PTHR43520">
    <property type="entry name" value="ATP7, ISOFORM B"/>
    <property type="match status" value="1"/>
</dbReference>
<dbReference type="Pfam" id="PF00403">
    <property type="entry name" value="HMA"/>
    <property type="match status" value="1"/>
</dbReference>
<dbReference type="GO" id="GO:0005886">
    <property type="term" value="C:plasma membrane"/>
    <property type="evidence" value="ECO:0007669"/>
    <property type="project" value="UniProtKB-SubCell"/>
</dbReference>
<dbReference type="AlphaFoldDB" id="A0A1I6GRM2"/>
<dbReference type="Gene3D" id="2.70.150.10">
    <property type="entry name" value="Calcium-transporting ATPase, cytoplasmic transduction domain A"/>
    <property type="match status" value="1"/>
</dbReference>
<dbReference type="Gene3D" id="3.40.50.1000">
    <property type="entry name" value="HAD superfamily/HAD-like"/>
    <property type="match status" value="1"/>
</dbReference>
<dbReference type="SUPFAM" id="SSF55008">
    <property type="entry name" value="HMA, heavy metal-associated domain"/>
    <property type="match status" value="1"/>
</dbReference>
<proteinExistence type="inferred from homology"/>
<dbReference type="NCBIfam" id="TIGR01494">
    <property type="entry name" value="ATPase_P-type"/>
    <property type="match status" value="1"/>
</dbReference>
<dbReference type="InterPro" id="IPR001757">
    <property type="entry name" value="P_typ_ATPase"/>
</dbReference>
<dbReference type="NCBIfam" id="TIGR01525">
    <property type="entry name" value="ATPase-IB_hvy"/>
    <property type="match status" value="1"/>
</dbReference>
<dbReference type="InterPro" id="IPR023298">
    <property type="entry name" value="ATPase_P-typ_TM_dom_sf"/>
</dbReference>
<dbReference type="SUPFAM" id="SSF81665">
    <property type="entry name" value="Calcium ATPase, transmembrane domain M"/>
    <property type="match status" value="1"/>
</dbReference>
<comment type="subcellular location">
    <subcellularLocation>
        <location evidence="1">Cell membrane</location>
        <topology evidence="1">Multi-pass membrane protein</topology>
    </subcellularLocation>
</comment>
<evidence type="ECO:0000313" key="13">
    <source>
        <dbReference type="EMBL" id="SFR44731.1"/>
    </source>
</evidence>
<evidence type="ECO:0000256" key="2">
    <source>
        <dbReference type="ARBA" id="ARBA00006024"/>
    </source>
</evidence>
<feature type="transmembrane region" description="Helical" evidence="11">
    <location>
        <begin position="192"/>
        <end position="211"/>
    </location>
</feature>
<dbReference type="InterPro" id="IPR023214">
    <property type="entry name" value="HAD_sf"/>
</dbReference>
<dbReference type="GO" id="GO:0060003">
    <property type="term" value="P:copper ion export"/>
    <property type="evidence" value="ECO:0007669"/>
    <property type="project" value="UniProtKB-ARBA"/>
</dbReference>
<evidence type="ECO:0000259" key="12">
    <source>
        <dbReference type="PROSITE" id="PS50846"/>
    </source>
</evidence>
<feature type="transmembrane region" description="Helical" evidence="11">
    <location>
        <begin position="685"/>
        <end position="706"/>
    </location>
</feature>
<dbReference type="GO" id="GO:0005524">
    <property type="term" value="F:ATP binding"/>
    <property type="evidence" value="ECO:0007669"/>
    <property type="project" value="UniProtKB-UniRule"/>
</dbReference>
<dbReference type="NCBIfam" id="TIGR01511">
    <property type="entry name" value="ATPase-IB1_Cu"/>
    <property type="match status" value="1"/>
</dbReference>
<keyword evidence="3 11" id="KW-1003">Cell membrane</keyword>
<dbReference type="SFLD" id="SFLDF00027">
    <property type="entry name" value="p-type_atpase"/>
    <property type="match status" value="1"/>
</dbReference>
<dbReference type="InterPro" id="IPR036163">
    <property type="entry name" value="HMA_dom_sf"/>
</dbReference>
<dbReference type="SUPFAM" id="SSF81653">
    <property type="entry name" value="Calcium ATPase, transduction domain A"/>
    <property type="match status" value="1"/>
</dbReference>
<dbReference type="SFLD" id="SFLDS00003">
    <property type="entry name" value="Haloacid_Dehalogenase"/>
    <property type="match status" value="1"/>
</dbReference>
<sequence length="740" mass="75874">MGHAIEQKFQITGMSCAGCAGRVETALGKVDGVTKAYVNLANGTATVTSALAPTKIAQVITDAGYAAQPITPQAPAQADQDDAAQVVLRQFIIAALLTAPVFALEMGGHLFPALHHFIMKTIGMQASWTLQFVLTTLVLAWPGRVFFAKGIPALRRFAPDMNALVVMGAGAAWAYSVVALFAPALLPAASRAVYFEAAAVIVTLILLGRWLEARAKGQTGAAIKRLIALRPDTATVLRDGVEHAVPIEELAKGDIIILRPGARIATDGVVTQGASYIDESMVTGEPVPVEKTVGDSVVGGTINGNGALHIRATAVGADTMLARIIDMVEGAQNARLPVQDLVTKITLWFVPAIMGVAALTVLVWLFFGPAPVLSHALVAGVCVLIIACPCAMGLAVPMSIMVGTGRAADLGVLFRQGDALQALAAVDTVAFDKTGTLTQGRPVLTDVVAITGDKDALLQQVASVESLSEHPLASAIIAAASAPLPSVSDFSAITGHGLRGVVDGRVILVGAARLLAREGIDPAPLEPVAQGFASAGKTPVMVAVDGVPAGVIAVADQLRPSAKSTVRQLQAMGKRVVLITGDAARTAQAIGAELGISDIYADVLPAGKVDVITQLQTGGQNVAFVGDGINDAPALAAAQVGVAIGTGTDVAVQTADVVLMAGDPAGVVNGIKLSKATMVNIRQNLIWAFGYNILLVPVAAGVLYPFSGLLLSPQLGAGAMALSSVLVVTNALRLRWVKGA</sequence>
<dbReference type="OrthoDB" id="9807843at2"/>
<dbReference type="InterPro" id="IPR017969">
    <property type="entry name" value="Heavy-metal-associated_CS"/>
</dbReference>
<feature type="domain" description="HMA" evidence="12">
    <location>
        <begin position="5"/>
        <end position="68"/>
    </location>
</feature>
<dbReference type="SUPFAM" id="SSF56784">
    <property type="entry name" value="HAD-like"/>
    <property type="match status" value="1"/>
</dbReference>
<evidence type="ECO:0000256" key="8">
    <source>
        <dbReference type="ARBA" id="ARBA00022967"/>
    </source>
</evidence>
<keyword evidence="10 11" id="KW-0472">Membrane</keyword>
<feature type="transmembrane region" description="Helical" evidence="11">
    <location>
        <begin position="117"/>
        <end position="141"/>
    </location>
</feature>
<keyword evidence="7 11" id="KW-0067">ATP-binding</keyword>
<evidence type="ECO:0000256" key="1">
    <source>
        <dbReference type="ARBA" id="ARBA00004651"/>
    </source>
</evidence>
<gene>
    <name evidence="13" type="ORF">SAMN04488005_2065</name>
</gene>